<comment type="caution">
    <text evidence="1">The sequence shown here is derived from an EMBL/GenBank/DDBJ whole genome shotgun (WGS) entry which is preliminary data.</text>
</comment>
<organism evidence="1">
    <name type="scientific">bioreactor metagenome</name>
    <dbReference type="NCBI Taxonomy" id="1076179"/>
    <lineage>
        <taxon>unclassified sequences</taxon>
        <taxon>metagenomes</taxon>
        <taxon>ecological metagenomes</taxon>
    </lineage>
</organism>
<evidence type="ECO:0000313" key="1">
    <source>
        <dbReference type="EMBL" id="MPM41540.1"/>
    </source>
</evidence>
<protein>
    <submittedName>
        <fullName evidence="1">Uncharacterized protein</fullName>
    </submittedName>
</protein>
<accession>A0A644ZKX5</accession>
<sequence length="98" mass="11240">MAEDFTVHRLIVNNIEVGTQFEPGIAVDLLPSQALEHLSGGFPLHRTVEKNFLHALKVQSFARFFQLPFRSWDTIVCSTEEINLSSRPKGKDRRKMPF</sequence>
<name>A0A644ZKX5_9ZZZZ</name>
<gene>
    <name evidence="1" type="ORF">SDC9_88195</name>
</gene>
<proteinExistence type="predicted"/>
<dbReference type="EMBL" id="VSSQ01009409">
    <property type="protein sequence ID" value="MPM41540.1"/>
    <property type="molecule type" value="Genomic_DNA"/>
</dbReference>
<dbReference type="AlphaFoldDB" id="A0A644ZKX5"/>
<reference evidence="1" key="1">
    <citation type="submission" date="2019-08" db="EMBL/GenBank/DDBJ databases">
        <authorList>
            <person name="Kucharzyk K."/>
            <person name="Murdoch R.W."/>
            <person name="Higgins S."/>
            <person name="Loffler F."/>
        </authorList>
    </citation>
    <scope>NUCLEOTIDE SEQUENCE</scope>
</reference>